<gene>
    <name evidence="8" type="ORF">JCM21142_104414</name>
</gene>
<keyword evidence="5 6" id="KW-0472">Membrane</keyword>
<dbReference type="Gene3D" id="2.30.30.60">
    <property type="match status" value="1"/>
</dbReference>
<dbReference type="InterPro" id="IPR006685">
    <property type="entry name" value="MscS_channel_2nd"/>
</dbReference>
<name>W7YTB2_9BACT</name>
<dbReference type="OrthoDB" id="9809206at2"/>
<dbReference type="RefSeq" id="WP_044214277.1">
    <property type="nucleotide sequence ID" value="NZ_BAMD01000105.1"/>
</dbReference>
<evidence type="ECO:0000256" key="1">
    <source>
        <dbReference type="ARBA" id="ARBA00004141"/>
    </source>
</evidence>
<comment type="subcellular location">
    <subcellularLocation>
        <location evidence="1">Membrane</location>
        <topology evidence="1">Multi-pass membrane protein</topology>
    </subcellularLocation>
</comment>
<feature type="domain" description="Mechanosensitive ion channel MscS" evidence="7">
    <location>
        <begin position="101"/>
        <end position="167"/>
    </location>
</feature>
<evidence type="ECO:0000256" key="6">
    <source>
        <dbReference type="SAM" id="Phobius"/>
    </source>
</evidence>
<protein>
    <submittedName>
        <fullName evidence="8">Potassium efflux system KefA</fullName>
    </submittedName>
</protein>
<dbReference type="PANTHER" id="PTHR30221:SF1">
    <property type="entry name" value="SMALL-CONDUCTANCE MECHANOSENSITIVE CHANNEL"/>
    <property type="match status" value="1"/>
</dbReference>
<dbReference type="Proteomes" id="UP000019402">
    <property type="component" value="Unassembled WGS sequence"/>
</dbReference>
<dbReference type="InterPro" id="IPR010920">
    <property type="entry name" value="LSM_dom_sf"/>
</dbReference>
<comment type="caution">
    <text evidence="8">The sequence shown here is derived from an EMBL/GenBank/DDBJ whole genome shotgun (WGS) entry which is preliminary data.</text>
</comment>
<dbReference type="InterPro" id="IPR045275">
    <property type="entry name" value="MscS_archaea/bacteria_type"/>
</dbReference>
<dbReference type="AlphaFoldDB" id="W7YTB2"/>
<keyword evidence="9" id="KW-1185">Reference proteome</keyword>
<proteinExistence type="inferred from homology"/>
<feature type="transmembrane region" description="Helical" evidence="6">
    <location>
        <begin position="59"/>
        <end position="77"/>
    </location>
</feature>
<evidence type="ECO:0000313" key="8">
    <source>
        <dbReference type="EMBL" id="GAF05669.1"/>
    </source>
</evidence>
<dbReference type="EMBL" id="BAMD01000105">
    <property type="protein sequence ID" value="GAF05669.1"/>
    <property type="molecule type" value="Genomic_DNA"/>
</dbReference>
<feature type="transmembrane region" description="Helical" evidence="6">
    <location>
        <begin position="83"/>
        <end position="103"/>
    </location>
</feature>
<dbReference type="SUPFAM" id="SSF50182">
    <property type="entry name" value="Sm-like ribonucleoproteins"/>
    <property type="match status" value="1"/>
</dbReference>
<organism evidence="8 9">
    <name type="scientific">Saccharicrinis fermentans DSM 9555 = JCM 21142</name>
    <dbReference type="NCBI Taxonomy" id="869213"/>
    <lineage>
        <taxon>Bacteria</taxon>
        <taxon>Pseudomonadati</taxon>
        <taxon>Bacteroidota</taxon>
        <taxon>Bacteroidia</taxon>
        <taxon>Marinilabiliales</taxon>
        <taxon>Marinilabiliaceae</taxon>
        <taxon>Saccharicrinis</taxon>
    </lineage>
</organism>
<dbReference type="InterPro" id="IPR023408">
    <property type="entry name" value="MscS_beta-dom_sf"/>
</dbReference>
<evidence type="ECO:0000256" key="4">
    <source>
        <dbReference type="ARBA" id="ARBA00022989"/>
    </source>
</evidence>
<dbReference type="eggNOG" id="COG0668">
    <property type="taxonomic scope" value="Bacteria"/>
</dbReference>
<dbReference type="GO" id="GO:0008381">
    <property type="term" value="F:mechanosensitive monoatomic ion channel activity"/>
    <property type="evidence" value="ECO:0007669"/>
    <property type="project" value="InterPro"/>
</dbReference>
<sequence length="265" mass="29836">MNQLGAPPVNKIITSGKIVWSLIIILIGFILLKIIDILLNKIGRKSAQYRILTKRIIPIVKIIGWAVVVYIIVQGVIRPPLATVIAFFTSVGVAIGFAAQDLLKNIFGGLMILFDRPFQIGDKIEAGEEYGEVVKIGLRSTRIVTADDSVVTIPNAEMMNHSISNSNNGETNCQVVAEFYLPLDIDTQKVRQIAVESAMVSKYIYLNKPVTVLFFNEMKDKRSIIKMRLKAYVSDLQNEFIFKSDMTEITLRELVKEKVIREDYL</sequence>
<keyword evidence="4 6" id="KW-1133">Transmembrane helix</keyword>
<dbReference type="InterPro" id="IPR011014">
    <property type="entry name" value="MscS_channel_TM-2"/>
</dbReference>
<reference evidence="8 9" key="1">
    <citation type="journal article" date="2014" name="Genome Announc.">
        <title>Draft Genome Sequence of Cytophaga fermentans JCM 21142T, a Facultative Anaerobe Isolated from Marine Mud.</title>
        <authorList>
            <person name="Starns D."/>
            <person name="Oshima K."/>
            <person name="Suda W."/>
            <person name="Iino T."/>
            <person name="Yuki M."/>
            <person name="Inoue J."/>
            <person name="Kitamura K."/>
            <person name="Iida T."/>
            <person name="Darby A."/>
            <person name="Hattori M."/>
            <person name="Ohkuma M."/>
        </authorList>
    </citation>
    <scope>NUCLEOTIDE SEQUENCE [LARGE SCALE GENOMIC DNA]</scope>
    <source>
        <strain evidence="8 9">JCM 21142</strain>
    </source>
</reference>
<dbReference type="SUPFAM" id="SSF82861">
    <property type="entry name" value="Mechanosensitive channel protein MscS (YggB), transmembrane region"/>
    <property type="match status" value="1"/>
</dbReference>
<keyword evidence="3 6" id="KW-0812">Transmembrane</keyword>
<evidence type="ECO:0000256" key="2">
    <source>
        <dbReference type="ARBA" id="ARBA00008017"/>
    </source>
</evidence>
<dbReference type="GO" id="GO:0016020">
    <property type="term" value="C:membrane"/>
    <property type="evidence" value="ECO:0007669"/>
    <property type="project" value="UniProtKB-SubCell"/>
</dbReference>
<dbReference type="Pfam" id="PF00924">
    <property type="entry name" value="MS_channel_2nd"/>
    <property type="match status" value="1"/>
</dbReference>
<feature type="transmembrane region" description="Helical" evidence="6">
    <location>
        <begin position="18"/>
        <end position="39"/>
    </location>
</feature>
<comment type="similarity">
    <text evidence="2">Belongs to the MscS (TC 1.A.23) family.</text>
</comment>
<accession>W7YTB2</accession>
<evidence type="ECO:0000256" key="3">
    <source>
        <dbReference type="ARBA" id="ARBA00022692"/>
    </source>
</evidence>
<evidence type="ECO:0000313" key="9">
    <source>
        <dbReference type="Proteomes" id="UP000019402"/>
    </source>
</evidence>
<dbReference type="PANTHER" id="PTHR30221">
    <property type="entry name" value="SMALL-CONDUCTANCE MECHANOSENSITIVE CHANNEL"/>
    <property type="match status" value="1"/>
</dbReference>
<dbReference type="Gene3D" id="1.10.287.1260">
    <property type="match status" value="1"/>
</dbReference>
<evidence type="ECO:0000259" key="7">
    <source>
        <dbReference type="Pfam" id="PF00924"/>
    </source>
</evidence>
<evidence type="ECO:0000256" key="5">
    <source>
        <dbReference type="ARBA" id="ARBA00023136"/>
    </source>
</evidence>
<dbReference type="STRING" id="869213.GCA_000517085_01381"/>